<feature type="transmembrane region" description="Helical" evidence="1">
    <location>
        <begin position="72"/>
        <end position="94"/>
    </location>
</feature>
<keyword evidence="3" id="KW-1185">Reference proteome</keyword>
<keyword evidence="1" id="KW-0812">Transmembrane</keyword>
<evidence type="ECO:0008006" key="4">
    <source>
        <dbReference type="Google" id="ProtNLM"/>
    </source>
</evidence>
<dbReference type="EMBL" id="FOAN01000016">
    <property type="protein sequence ID" value="SEM63363.1"/>
    <property type="molecule type" value="Genomic_DNA"/>
</dbReference>
<gene>
    <name evidence="2" type="ORF">SAMN04515666_11667</name>
</gene>
<dbReference type="AlphaFoldDB" id="A0A1H7ZYK2"/>
<dbReference type="RefSeq" id="WP_091842929.1">
    <property type="nucleotide sequence ID" value="NZ_FOAN01000016.1"/>
</dbReference>
<evidence type="ECO:0000256" key="1">
    <source>
        <dbReference type="SAM" id="Phobius"/>
    </source>
</evidence>
<dbReference type="Proteomes" id="UP000199664">
    <property type="component" value="Unassembled WGS sequence"/>
</dbReference>
<proteinExistence type="predicted"/>
<keyword evidence="1" id="KW-0472">Membrane</keyword>
<keyword evidence="1" id="KW-1133">Transmembrane helix</keyword>
<organism evidence="2 3">
    <name type="scientific">Bosea lupini</name>
    <dbReference type="NCBI Taxonomy" id="1036779"/>
    <lineage>
        <taxon>Bacteria</taxon>
        <taxon>Pseudomonadati</taxon>
        <taxon>Pseudomonadota</taxon>
        <taxon>Alphaproteobacteria</taxon>
        <taxon>Hyphomicrobiales</taxon>
        <taxon>Boseaceae</taxon>
        <taxon>Bosea</taxon>
    </lineage>
</organism>
<dbReference type="OrthoDB" id="8159499at2"/>
<accession>A0A1H7ZYK2</accession>
<name>A0A1H7ZYK2_9HYPH</name>
<evidence type="ECO:0000313" key="3">
    <source>
        <dbReference type="Proteomes" id="UP000199664"/>
    </source>
</evidence>
<evidence type="ECO:0000313" key="2">
    <source>
        <dbReference type="EMBL" id="SEM63363.1"/>
    </source>
</evidence>
<protein>
    <recommendedName>
        <fullName evidence="4">PH domain-containing protein</fullName>
    </recommendedName>
</protein>
<feature type="transmembrane region" description="Helical" evidence="1">
    <location>
        <begin position="46"/>
        <end position="66"/>
    </location>
</feature>
<reference evidence="3" key="1">
    <citation type="submission" date="2016-10" db="EMBL/GenBank/DDBJ databases">
        <authorList>
            <person name="Varghese N."/>
            <person name="Submissions S."/>
        </authorList>
    </citation>
    <scope>NUCLEOTIDE SEQUENCE [LARGE SCALE GENOMIC DNA]</scope>
    <source>
        <strain evidence="3">LMG 26383,CCUG 61248,R- 45681</strain>
    </source>
</reference>
<dbReference type="STRING" id="1036779.SAMN04515666_11667"/>
<sequence>MAVDWLVKAALFVPAFMAITALCVCLQRRRARRHGEWRYLTPGPYLWFGLFSGLLVTAVATLVVWGERVDRTSGLLFTSASAGLTLFLAASALIEQVRWNGERVERRTVSGRTVSMSWHELARVGVEWTGYIWISSFEGPRLRFSPYDNGFDELVMTINHHLPTDLPPASPELDGEPLLAEAQVRGGG</sequence>
<feature type="transmembrane region" description="Helical" evidence="1">
    <location>
        <begin position="6"/>
        <end position="26"/>
    </location>
</feature>